<dbReference type="EMBL" id="PCSX01000018">
    <property type="protein sequence ID" value="PIP58300.1"/>
    <property type="molecule type" value="Genomic_DNA"/>
</dbReference>
<evidence type="ECO:0000313" key="1">
    <source>
        <dbReference type="EMBL" id="PIP58300.1"/>
    </source>
</evidence>
<proteinExistence type="predicted"/>
<comment type="caution">
    <text evidence="1">The sequence shown here is derived from an EMBL/GenBank/DDBJ whole genome shotgun (WGS) entry which is preliminary data.</text>
</comment>
<dbReference type="Proteomes" id="UP000229334">
    <property type="component" value="Unassembled WGS sequence"/>
</dbReference>
<gene>
    <name evidence="1" type="ORF">COX02_01090</name>
</gene>
<dbReference type="AlphaFoldDB" id="A0A2H0BMP4"/>
<sequence length="157" mass="17999">MNKQTAKFISRIAENLPNLSTETMQRLIEDPADLQEILYLAFRDKNSESSWSFDKEKMEELTKGDYLIVLPTIESGGKIIIGYREGPLEARIGQVVYANGRYGPPFHTLGLVTKIIDPRVEKGFTRNIIVVHFEGCITETFMKFKDLEFHSLRINSK</sequence>
<name>A0A2H0BMP4_9BACT</name>
<reference evidence="1 2" key="1">
    <citation type="submission" date="2017-09" db="EMBL/GenBank/DDBJ databases">
        <title>Depth-based differentiation of microbial function through sediment-hosted aquifers and enrichment of novel symbionts in the deep terrestrial subsurface.</title>
        <authorList>
            <person name="Probst A.J."/>
            <person name="Ladd B."/>
            <person name="Jarett J.K."/>
            <person name="Geller-Mcgrath D.E."/>
            <person name="Sieber C.M."/>
            <person name="Emerson J.B."/>
            <person name="Anantharaman K."/>
            <person name="Thomas B.C."/>
            <person name="Malmstrom R."/>
            <person name="Stieglmeier M."/>
            <person name="Klingl A."/>
            <person name="Woyke T."/>
            <person name="Ryan C.M."/>
            <person name="Banfield J.F."/>
        </authorList>
    </citation>
    <scope>NUCLEOTIDE SEQUENCE [LARGE SCALE GENOMIC DNA]</scope>
    <source>
        <strain evidence="1">CG22_combo_CG10-13_8_21_14_all_37_9</strain>
    </source>
</reference>
<protein>
    <submittedName>
        <fullName evidence="1">Uncharacterized protein</fullName>
    </submittedName>
</protein>
<organism evidence="1 2">
    <name type="scientific">Candidatus Vogelbacteria bacterium CG22_combo_CG10-13_8_21_14_all_37_9</name>
    <dbReference type="NCBI Taxonomy" id="1975046"/>
    <lineage>
        <taxon>Bacteria</taxon>
        <taxon>Candidatus Vogeliibacteriota</taxon>
    </lineage>
</organism>
<evidence type="ECO:0000313" key="2">
    <source>
        <dbReference type="Proteomes" id="UP000229334"/>
    </source>
</evidence>
<accession>A0A2H0BMP4</accession>